<evidence type="ECO:0000313" key="12">
    <source>
        <dbReference type="RefSeq" id="XP_060040011.1"/>
    </source>
</evidence>
<gene>
    <name evidence="12" type="primary">LOC132536346</name>
</gene>
<evidence type="ECO:0000256" key="6">
    <source>
        <dbReference type="ARBA" id="ARBA00023157"/>
    </source>
</evidence>
<feature type="transmembrane region" description="Helical" evidence="9">
    <location>
        <begin position="133"/>
        <end position="156"/>
    </location>
</feature>
<comment type="subcellular location">
    <subcellularLocation>
        <location evidence="1">Membrane</location>
        <topology evidence="1">Single-pass membrane protein</topology>
    </subcellularLocation>
</comment>
<feature type="domain" description="Cytokine receptor-like factor 2-like D2" evidence="10">
    <location>
        <begin position="26"/>
        <end position="115"/>
    </location>
</feature>
<dbReference type="GeneID" id="132536346"/>
<evidence type="ECO:0000256" key="7">
    <source>
        <dbReference type="ARBA" id="ARBA00023170"/>
    </source>
</evidence>
<name>A0ABM3WTW3_ERIEU</name>
<keyword evidence="6" id="KW-1015">Disulfide bond</keyword>
<keyword evidence="7" id="KW-0675">Receptor</keyword>
<dbReference type="RefSeq" id="XP_060040011.1">
    <property type="nucleotide sequence ID" value="XM_060184028.1"/>
</dbReference>
<dbReference type="Pfam" id="PF21605">
    <property type="entry name" value="CRLF2-like_D2"/>
    <property type="match status" value="1"/>
</dbReference>
<dbReference type="InterPro" id="IPR048648">
    <property type="entry name" value="CRLF2-like_D2"/>
</dbReference>
<keyword evidence="4 9" id="KW-1133">Transmembrane helix</keyword>
<dbReference type="PANTHER" id="PTHR23037:SF35">
    <property type="entry name" value="FIBRONECTIN TYPE-III DOMAIN-CONTAINING PROTEIN"/>
    <property type="match status" value="1"/>
</dbReference>
<evidence type="ECO:0000256" key="9">
    <source>
        <dbReference type="SAM" id="Phobius"/>
    </source>
</evidence>
<dbReference type="SUPFAM" id="SSF49265">
    <property type="entry name" value="Fibronectin type III"/>
    <property type="match status" value="1"/>
</dbReference>
<organism evidence="11 12">
    <name type="scientific">Erinaceus europaeus</name>
    <name type="common">Western European hedgehog</name>
    <dbReference type="NCBI Taxonomy" id="9365"/>
    <lineage>
        <taxon>Eukaryota</taxon>
        <taxon>Metazoa</taxon>
        <taxon>Chordata</taxon>
        <taxon>Craniata</taxon>
        <taxon>Vertebrata</taxon>
        <taxon>Euteleostomi</taxon>
        <taxon>Mammalia</taxon>
        <taxon>Eutheria</taxon>
        <taxon>Laurasiatheria</taxon>
        <taxon>Eulipotyphla</taxon>
        <taxon>Erinaceidae</taxon>
        <taxon>Erinaceinae</taxon>
        <taxon>Erinaceus</taxon>
    </lineage>
</organism>
<evidence type="ECO:0000256" key="5">
    <source>
        <dbReference type="ARBA" id="ARBA00023136"/>
    </source>
</evidence>
<sequence>MLYFSVAHGTRTLVSRRRYISAYLKPATPGALTFLWTDDSVTVTCPDLPHPDLLYEVQHRAAGDADWQSLAEDSCNVTFAGLAVTRCHSFRARIRTRGPSYGPHTRPSDWTPTAHQLLARDAESCPPKPTWRLWPRFLLLCGSLSLGTVLLLLLAACKLHGVKKRLVPSVPDPRVSFLGLFECHHGNFQEWIRETQNVAPLGKMEAGGPDCTPEVALEVQDPAEDAETPGASNPGLGGRAAQCREQMAGAYMVLGGEALEGSNLGPQGTVWDPQSPWEPSETPRDPRRPMMTPEDPQRPMMTPEDPGDP</sequence>
<evidence type="ECO:0000259" key="10">
    <source>
        <dbReference type="Pfam" id="PF21605"/>
    </source>
</evidence>
<proteinExistence type="predicted"/>
<dbReference type="Proteomes" id="UP001652624">
    <property type="component" value="Unplaced"/>
</dbReference>
<dbReference type="InterPro" id="IPR036116">
    <property type="entry name" value="FN3_sf"/>
</dbReference>
<evidence type="ECO:0000256" key="3">
    <source>
        <dbReference type="ARBA" id="ARBA00022729"/>
    </source>
</evidence>
<keyword evidence="11" id="KW-1185">Reference proteome</keyword>
<dbReference type="Gene3D" id="2.60.40.10">
    <property type="entry name" value="Immunoglobulins"/>
    <property type="match status" value="1"/>
</dbReference>
<keyword evidence="3" id="KW-0732">Signal</keyword>
<reference evidence="12" key="1">
    <citation type="submission" date="2025-08" db="UniProtKB">
        <authorList>
            <consortium name="RefSeq"/>
        </authorList>
    </citation>
    <scope>IDENTIFICATION</scope>
</reference>
<feature type="region of interest" description="Disordered" evidence="8">
    <location>
        <begin position="258"/>
        <end position="309"/>
    </location>
</feature>
<evidence type="ECO:0000313" key="11">
    <source>
        <dbReference type="Proteomes" id="UP001652624"/>
    </source>
</evidence>
<evidence type="ECO:0000256" key="2">
    <source>
        <dbReference type="ARBA" id="ARBA00022692"/>
    </source>
</evidence>
<evidence type="ECO:0000256" key="4">
    <source>
        <dbReference type="ARBA" id="ARBA00022989"/>
    </source>
</evidence>
<keyword evidence="5 9" id="KW-0472">Membrane</keyword>
<dbReference type="PANTHER" id="PTHR23037">
    <property type="entry name" value="CYTOKINE RECEPTOR"/>
    <property type="match status" value="1"/>
</dbReference>
<accession>A0ABM3WTW3</accession>
<dbReference type="InterPro" id="IPR013783">
    <property type="entry name" value="Ig-like_fold"/>
</dbReference>
<evidence type="ECO:0000256" key="1">
    <source>
        <dbReference type="ARBA" id="ARBA00004167"/>
    </source>
</evidence>
<protein>
    <submittedName>
        <fullName evidence="12">Cytokine receptor-like factor 2</fullName>
    </submittedName>
</protein>
<evidence type="ECO:0000256" key="8">
    <source>
        <dbReference type="SAM" id="MobiDB-lite"/>
    </source>
</evidence>
<keyword evidence="2 9" id="KW-0812">Transmembrane</keyword>